<proteinExistence type="predicted"/>
<keyword evidence="3" id="KW-1185">Reference proteome</keyword>
<feature type="region of interest" description="Disordered" evidence="1">
    <location>
        <begin position="1"/>
        <end position="24"/>
    </location>
</feature>
<name>A0ABR2EDC7_9ROSI</name>
<evidence type="ECO:0000313" key="2">
    <source>
        <dbReference type="EMBL" id="KAK8556313.1"/>
    </source>
</evidence>
<sequence>MNDGELHNKVLLEKSDGNTSKGGEEVALQTVDVAATDTVIPVPMSLNSSANKAIRVVEVRDVRDTIESATSIEELLVVKGDMGKEVLWRNNEAFGDDGSL</sequence>
<comment type="caution">
    <text evidence="2">The sequence shown here is derived from an EMBL/GenBank/DDBJ whole genome shotgun (WGS) entry which is preliminary data.</text>
</comment>
<accession>A0ABR2EDC7</accession>
<protein>
    <submittedName>
        <fullName evidence="2">Uncharacterized protein</fullName>
    </submittedName>
</protein>
<feature type="compositionally biased region" description="Basic and acidic residues" evidence="1">
    <location>
        <begin position="1"/>
        <end position="16"/>
    </location>
</feature>
<organism evidence="2 3">
    <name type="scientific">Hibiscus sabdariffa</name>
    <name type="common">roselle</name>
    <dbReference type="NCBI Taxonomy" id="183260"/>
    <lineage>
        <taxon>Eukaryota</taxon>
        <taxon>Viridiplantae</taxon>
        <taxon>Streptophyta</taxon>
        <taxon>Embryophyta</taxon>
        <taxon>Tracheophyta</taxon>
        <taxon>Spermatophyta</taxon>
        <taxon>Magnoliopsida</taxon>
        <taxon>eudicotyledons</taxon>
        <taxon>Gunneridae</taxon>
        <taxon>Pentapetalae</taxon>
        <taxon>rosids</taxon>
        <taxon>malvids</taxon>
        <taxon>Malvales</taxon>
        <taxon>Malvaceae</taxon>
        <taxon>Malvoideae</taxon>
        <taxon>Hibiscus</taxon>
    </lineage>
</organism>
<dbReference type="EMBL" id="JBBPBM010000017">
    <property type="protein sequence ID" value="KAK8556313.1"/>
    <property type="molecule type" value="Genomic_DNA"/>
</dbReference>
<gene>
    <name evidence="2" type="ORF">V6N12_002721</name>
</gene>
<dbReference type="Proteomes" id="UP001472677">
    <property type="component" value="Unassembled WGS sequence"/>
</dbReference>
<reference evidence="2 3" key="1">
    <citation type="journal article" date="2024" name="G3 (Bethesda)">
        <title>Genome assembly of Hibiscus sabdariffa L. provides insights into metabolisms of medicinal natural products.</title>
        <authorList>
            <person name="Kim T."/>
        </authorList>
    </citation>
    <scope>NUCLEOTIDE SEQUENCE [LARGE SCALE GENOMIC DNA]</scope>
    <source>
        <strain evidence="2">TK-2024</strain>
        <tissue evidence="2">Old leaves</tissue>
    </source>
</reference>
<evidence type="ECO:0000313" key="3">
    <source>
        <dbReference type="Proteomes" id="UP001472677"/>
    </source>
</evidence>
<evidence type="ECO:0000256" key="1">
    <source>
        <dbReference type="SAM" id="MobiDB-lite"/>
    </source>
</evidence>